<dbReference type="EMBL" id="CP016534">
    <property type="protein sequence ID" value="ANU11911.1"/>
    <property type="molecule type" value="Genomic_DNA"/>
</dbReference>
<organism evidence="3 4">
    <name type="scientific">Planococcus antarcticus DSM 14505</name>
    <dbReference type="NCBI Taxonomy" id="1185653"/>
    <lineage>
        <taxon>Bacteria</taxon>
        <taxon>Bacillati</taxon>
        <taxon>Bacillota</taxon>
        <taxon>Bacilli</taxon>
        <taxon>Bacillales</taxon>
        <taxon>Caryophanaceae</taxon>
        <taxon>Planococcus</taxon>
    </lineage>
</organism>
<evidence type="ECO:0000313" key="4">
    <source>
        <dbReference type="Proteomes" id="UP000092661"/>
    </source>
</evidence>
<evidence type="ECO:0000259" key="2">
    <source>
        <dbReference type="PROSITE" id="PS50966"/>
    </source>
</evidence>
<feature type="domain" description="SWIM-type" evidence="2">
    <location>
        <begin position="48"/>
        <end position="86"/>
    </location>
</feature>
<reference evidence="3" key="1">
    <citation type="submission" date="2016-10" db="EMBL/GenBank/DDBJ databases">
        <authorList>
            <person name="See-Too W.S."/>
        </authorList>
    </citation>
    <scope>NUCLEOTIDE SEQUENCE</scope>
    <source>
        <strain evidence="3">DSM 14505</strain>
    </source>
</reference>
<keyword evidence="1" id="KW-0862">Zinc</keyword>
<name>A0ABN4RIU0_9BACL</name>
<keyword evidence="4" id="KW-1185">Reference proteome</keyword>
<sequence>MKLSNLEAYVPAKLYNRGVDYFERDYVEELRENAPNRWHALVSGTRDYHVSINLTGKETVSSTSCNCPFESDSLCKHEVAVCLAIVEYKEENPGGAADVLPKLKAMKKAELLKILEDLLQQQPAVNQYLVEKFSEPVEMNDNVARRLIRKSASRASRRGFIEWDRTDDAVEGALEVQEYLDALHPQKDSEMLIRFNLIIIEECTEMLQIADDSSGSIGMVIDESLANIQEAMEQWPEQLSEERVDRMLELLYPQILFGLEQDITNAAEELTESVMQWTSQGEHSDKIYGFIEKIIASKEMQNKTYHYDEERFRTYQLAILQEQGNKEKIESFCQKHRSYPDIRKAEIALALNQGEFKKAVRLCEESEQQDSALPGLVYGWKELRFKAYEELNSVPEMIELAYTFTVEGNETYYGKLKNLVDSEQWPAMLEKLLVELKTKARGKALYVIILIDEKRTEDLLEYCRSNVSGIETLYPHLMGDYPHEVNEIFTSYIYRSIESASDRKKYQAACDKIKTFQNALGAEAARGLIEELKFMYPKRKALLDELSKIQ</sequence>
<protein>
    <recommendedName>
        <fullName evidence="2">SWIM-type domain-containing protein</fullName>
    </recommendedName>
</protein>
<proteinExistence type="predicted"/>
<dbReference type="Proteomes" id="UP000092661">
    <property type="component" value="Chromosome"/>
</dbReference>
<evidence type="ECO:0000313" key="3">
    <source>
        <dbReference type="EMBL" id="ANU11911.1"/>
    </source>
</evidence>
<dbReference type="InterPro" id="IPR007527">
    <property type="entry name" value="Znf_SWIM"/>
</dbReference>
<keyword evidence="1" id="KW-0479">Metal-binding</keyword>
<keyword evidence="1" id="KW-0863">Zinc-finger</keyword>
<dbReference type="PROSITE" id="PS50966">
    <property type="entry name" value="ZF_SWIM"/>
    <property type="match status" value="1"/>
</dbReference>
<gene>
    <name evidence="3" type="ORF">BBH88_17470</name>
</gene>
<accession>A0ABN4RIU0</accession>
<evidence type="ECO:0000256" key="1">
    <source>
        <dbReference type="PROSITE-ProRule" id="PRU00325"/>
    </source>
</evidence>
<dbReference type="RefSeq" id="WP_065537222.1">
    <property type="nucleotide sequence ID" value="NZ_CP016534.2"/>
</dbReference>